<dbReference type="SMART" id="SM00353">
    <property type="entry name" value="HLH"/>
    <property type="match status" value="1"/>
</dbReference>
<feature type="region of interest" description="Disordered" evidence="1">
    <location>
        <begin position="127"/>
        <end position="151"/>
    </location>
</feature>
<dbReference type="SUPFAM" id="SSF47459">
    <property type="entry name" value="HLH, helix-loop-helix DNA-binding domain"/>
    <property type="match status" value="1"/>
</dbReference>
<dbReference type="Proteomes" id="UP001216150">
    <property type="component" value="Unassembled WGS sequence"/>
</dbReference>
<dbReference type="Pfam" id="PF00010">
    <property type="entry name" value="HLH"/>
    <property type="match status" value="1"/>
</dbReference>
<accession>A0AAD6GR28</accession>
<evidence type="ECO:0000313" key="4">
    <source>
        <dbReference type="Proteomes" id="UP001216150"/>
    </source>
</evidence>
<reference evidence="3 4" key="1">
    <citation type="journal article" date="2023" name="IMA Fungus">
        <title>Comparative genomic study of the Penicillium genus elucidates a diverse pangenome and 15 lateral gene transfer events.</title>
        <authorList>
            <person name="Petersen C."/>
            <person name="Sorensen T."/>
            <person name="Nielsen M.R."/>
            <person name="Sondergaard T.E."/>
            <person name="Sorensen J.L."/>
            <person name="Fitzpatrick D.A."/>
            <person name="Frisvad J.C."/>
            <person name="Nielsen K.L."/>
        </authorList>
    </citation>
    <scope>NUCLEOTIDE SEQUENCE [LARGE SCALE GENOMIC DNA]</scope>
    <source>
        <strain evidence="3 4">IBT 29057</strain>
    </source>
</reference>
<dbReference type="Gene3D" id="4.10.280.10">
    <property type="entry name" value="Helix-loop-helix DNA-binding domain"/>
    <property type="match status" value="1"/>
</dbReference>
<dbReference type="GO" id="GO:0046983">
    <property type="term" value="F:protein dimerization activity"/>
    <property type="evidence" value="ECO:0007669"/>
    <property type="project" value="InterPro"/>
</dbReference>
<sequence length="252" mass="28563">MADREDLPLQSVADWLTRPNHFSSKIHSVPMIFKCIHIFFLVPEGEASVDAPMNSREYTYPQSPLNILDNLFSDNTSWSSDTSFTSPLVMNPTWGPCNYAEATEEDPQMPSCDARQPLYHTSTERFDSDIADSGSSSSHAEQSPGRRCGLRDDSFCERSNRRVSHNEVEKRYRQNLDRGFRHLKDILTHHAEDKTNRMTRTEILGEAYTCIAELRGKVGTLQVELKDLREALFPDTCKYTLADGEPPQCGPG</sequence>
<evidence type="ECO:0000259" key="2">
    <source>
        <dbReference type="PROSITE" id="PS50888"/>
    </source>
</evidence>
<evidence type="ECO:0000256" key="1">
    <source>
        <dbReference type="SAM" id="MobiDB-lite"/>
    </source>
</evidence>
<organism evidence="3 4">
    <name type="scientific">Penicillium hetheringtonii</name>
    <dbReference type="NCBI Taxonomy" id="911720"/>
    <lineage>
        <taxon>Eukaryota</taxon>
        <taxon>Fungi</taxon>
        <taxon>Dikarya</taxon>
        <taxon>Ascomycota</taxon>
        <taxon>Pezizomycotina</taxon>
        <taxon>Eurotiomycetes</taxon>
        <taxon>Eurotiomycetidae</taxon>
        <taxon>Eurotiales</taxon>
        <taxon>Aspergillaceae</taxon>
        <taxon>Penicillium</taxon>
    </lineage>
</organism>
<protein>
    <recommendedName>
        <fullName evidence="2">BHLH domain-containing protein</fullName>
    </recommendedName>
</protein>
<keyword evidence="4" id="KW-1185">Reference proteome</keyword>
<evidence type="ECO:0000313" key="3">
    <source>
        <dbReference type="EMBL" id="KAJ5585710.1"/>
    </source>
</evidence>
<gene>
    <name evidence="3" type="ORF">N7450_005497</name>
</gene>
<dbReference type="EMBL" id="JAQJAC010000004">
    <property type="protein sequence ID" value="KAJ5585710.1"/>
    <property type="molecule type" value="Genomic_DNA"/>
</dbReference>
<comment type="caution">
    <text evidence="3">The sequence shown here is derived from an EMBL/GenBank/DDBJ whole genome shotgun (WGS) entry which is preliminary data.</text>
</comment>
<dbReference type="InterPro" id="IPR036638">
    <property type="entry name" value="HLH_DNA-bd_sf"/>
</dbReference>
<dbReference type="AlphaFoldDB" id="A0AAD6GR28"/>
<feature type="domain" description="BHLH" evidence="2">
    <location>
        <begin position="160"/>
        <end position="214"/>
    </location>
</feature>
<dbReference type="PROSITE" id="PS50888">
    <property type="entry name" value="BHLH"/>
    <property type="match status" value="1"/>
</dbReference>
<proteinExistence type="predicted"/>
<name>A0AAD6GR28_9EURO</name>
<dbReference type="InterPro" id="IPR011598">
    <property type="entry name" value="bHLH_dom"/>
</dbReference>